<organism evidence="9">
    <name type="scientific">Psilocybe cubensis</name>
    <name type="common">Psychedelic mushroom</name>
    <name type="synonym">Stropharia cubensis</name>
    <dbReference type="NCBI Taxonomy" id="181762"/>
    <lineage>
        <taxon>Eukaryota</taxon>
        <taxon>Fungi</taxon>
        <taxon>Dikarya</taxon>
        <taxon>Basidiomycota</taxon>
        <taxon>Agaricomycotina</taxon>
        <taxon>Agaricomycetes</taxon>
        <taxon>Agaricomycetidae</taxon>
        <taxon>Agaricales</taxon>
        <taxon>Agaricineae</taxon>
        <taxon>Strophariaceae</taxon>
        <taxon>Psilocybe</taxon>
    </lineage>
</organism>
<evidence type="ECO:0000313" key="9">
    <source>
        <dbReference type="EMBL" id="KAG5165248.1"/>
    </source>
</evidence>
<name>A0A8H7XR19_PSICU</name>
<dbReference type="PANTHER" id="PTHR21483:SF18">
    <property type="entry name" value="RNA POLYMERASE II-ASSOCIATED PROTEIN 1"/>
    <property type="match status" value="1"/>
</dbReference>
<feature type="compositionally biased region" description="Basic and acidic residues" evidence="5">
    <location>
        <begin position="84"/>
        <end position="98"/>
    </location>
</feature>
<keyword evidence="3" id="KW-0804">Transcription</keyword>
<evidence type="ECO:0000259" key="7">
    <source>
        <dbReference type="Pfam" id="PF08621"/>
    </source>
</evidence>
<evidence type="ECO:0000256" key="5">
    <source>
        <dbReference type="SAM" id="MobiDB-lite"/>
    </source>
</evidence>
<dbReference type="PANTHER" id="PTHR21483">
    <property type="entry name" value="RNA POLYMERASE II-ASSOCIATED PROTEIN 1"/>
    <property type="match status" value="1"/>
</dbReference>
<dbReference type="Pfam" id="PF08620">
    <property type="entry name" value="RPAP1_C"/>
    <property type="match status" value="1"/>
</dbReference>
<dbReference type="InterPro" id="IPR013929">
    <property type="entry name" value="RPAP1_C"/>
</dbReference>
<dbReference type="Pfam" id="PF25766">
    <property type="entry name" value="TPR_RPAP1"/>
    <property type="match status" value="1"/>
</dbReference>
<dbReference type="AlphaFoldDB" id="A0A8H7XR19"/>
<reference evidence="9" key="1">
    <citation type="submission" date="2021-02" db="EMBL/GenBank/DDBJ databases">
        <title>Psilocybe cubensis genome.</title>
        <authorList>
            <person name="Mckernan K.J."/>
            <person name="Crawford S."/>
            <person name="Trippe A."/>
            <person name="Kane L.T."/>
            <person name="Mclaughlin S."/>
        </authorList>
    </citation>
    <scope>NUCLEOTIDE SEQUENCE [LARGE SCALE GENOMIC DNA]</scope>
    <source>
        <strain evidence="9">MGC-MH-2018</strain>
    </source>
</reference>
<gene>
    <name evidence="9" type="ORF">JR316_009944</name>
</gene>
<evidence type="ECO:0000259" key="8">
    <source>
        <dbReference type="Pfam" id="PF25766"/>
    </source>
</evidence>
<comment type="caution">
    <text evidence="9">The sequence shown here is derived from an EMBL/GenBank/DDBJ whole genome shotgun (WGS) entry which is preliminary data.</text>
</comment>
<dbReference type="Pfam" id="PF08621">
    <property type="entry name" value="RPAP1_N"/>
    <property type="match status" value="1"/>
</dbReference>
<comment type="subcellular location">
    <subcellularLocation>
        <location evidence="1">Nucleus</location>
    </subcellularLocation>
</comment>
<sequence>MAQKPSLVGSIVERKQPSSFPTPKPFSSSKTGFPTVQHRSKSAFSRNREELRKFGANRAKEVPSVLPSNKPLSPPPTPPTSEPSDWRDQISRDNEERVAQMTEEEREEERRQIIERFGANVGDILKRARLARTKTSQKDASEKVPEIEVREATPNSAQEPIPISHEDRPIERALSPPPSALATPSNSRPSSRTDRKLRFAELEPNDVHVYESAPSTPKKRKALALPPPDPNDKHGAVSLGQWKGKMVPDKAGQIELDPPPIPSEPEEPEEGSAEYIRRHFFPHAPKDDPNLAWMDLDPATRPNAGPSSSTLRFDLHGNPIPPSLSESLPTHLGLHHHAEGSHAGYTLDDIFLLSRSTVPAQRATMLSVLARIASKLENVKQGKVDDMNELVGKEDELRNRILAAGIEALSSRGNVGTRAIEVVWECIVGWNLDIMDLEGVELESPSDTTIETLPLEFFLPQVTTILSQGGVPPESASQLLSILHRLTQENSTIATSIVTTPKLLSTILQTFLLTPIPHQDSSSSTLPDPIALQFFNTLALSSRSNAEEIEKLADSLLRFVVFSSFDSPYPPALAMSLLIFTLRLYKVLASYGLYSHIAGTAVEQLAHIEQFVISEACNSTELTVAWANLVEAWTVCATDPHQTTPPHDILWTQVVGWNWNVGISELQERLEARETDWPMWTASWQAQAAWLEGSKINAIKGGEAERVELMESVKEGFESGKESKVIHGALNGLRKELQGYIEGNIDQLKAMANNASVLASAIRLWLSCIPPHLEGVPSSPPFSLPFVGLSELSRQLLEYPLWALMDSSNSSRGYLYCREMSRFMSYYLLLSRRLPQTSQSLWLAQSFSILQRLGPGDEDFAQLVISELSKILTQQWAESQKINVSPVIWEKGGLSILEPFMSNLLRPNLEAVIGPLTMTPQSIKSSTSQRLPAPSASKKLGMPLRRDWTTSPLDHLLRSGDSEVFKALPISWDSSEVEVARASLFLTKVVQESLLNFSMTSFVVSREEAELSCMKIFMLEHGQTQTDSTEEVFRDSVVEHLMEDILRPYAIGSSDASIVARTNHEDLEKVASRFLGTGVPFFQFYTDFVSLYDAISFSHPLFARLLLPPTSMRYPLDYRKHLWCDFNHVVKTIRVPELQVLSADIREYFYPIEKDPQVIASYLSSLLKDDVHDFVRLVALHHISSNIWPDLQEEPRRDSSEARASTLLKTVVGQSKLEIIRDVVRYRQQPAGSISLPPHCFEDLVAVKASRLDCIMKWGGQAMFDRLQGLLNE</sequence>
<proteinExistence type="inferred from homology"/>
<dbReference type="GO" id="GO:0006366">
    <property type="term" value="P:transcription by RNA polymerase II"/>
    <property type="evidence" value="ECO:0007669"/>
    <property type="project" value="InterPro"/>
</dbReference>
<feature type="compositionally biased region" description="Basic and acidic residues" evidence="5">
    <location>
        <begin position="46"/>
        <end position="61"/>
    </location>
</feature>
<accession>A0A8H7XR19</accession>
<feature type="compositionally biased region" description="Pro residues" evidence="5">
    <location>
        <begin position="72"/>
        <end position="81"/>
    </location>
</feature>
<protein>
    <recommendedName>
        <fullName evidence="10">RNA polymerase II-associated protein 1 C-terminal domain-containing protein</fullName>
    </recommendedName>
</protein>
<evidence type="ECO:0000259" key="6">
    <source>
        <dbReference type="Pfam" id="PF08620"/>
    </source>
</evidence>
<feature type="compositionally biased region" description="Low complexity" evidence="5">
    <location>
        <begin position="17"/>
        <end position="31"/>
    </location>
</feature>
<dbReference type="EMBL" id="JAFIQS010000010">
    <property type="protein sequence ID" value="KAG5165248.1"/>
    <property type="molecule type" value="Genomic_DNA"/>
</dbReference>
<feature type="domain" description="RPAP1 N-terminal" evidence="7">
    <location>
        <begin position="89"/>
        <end position="130"/>
    </location>
</feature>
<evidence type="ECO:0000256" key="3">
    <source>
        <dbReference type="ARBA" id="ARBA00023163"/>
    </source>
</evidence>
<dbReference type="OrthoDB" id="348201at2759"/>
<dbReference type="InterPro" id="IPR057989">
    <property type="entry name" value="TPR_RPAP1/MINIYO-like"/>
</dbReference>
<evidence type="ECO:0000256" key="4">
    <source>
        <dbReference type="ARBA" id="ARBA00023242"/>
    </source>
</evidence>
<comment type="similarity">
    <text evidence="2">Belongs to the RPAP1 family.</text>
</comment>
<evidence type="ECO:0000256" key="1">
    <source>
        <dbReference type="ARBA" id="ARBA00004123"/>
    </source>
</evidence>
<feature type="region of interest" description="Disordered" evidence="5">
    <location>
        <begin position="1"/>
        <end position="235"/>
    </location>
</feature>
<evidence type="ECO:0008006" key="10">
    <source>
        <dbReference type="Google" id="ProtNLM"/>
    </source>
</evidence>
<feature type="compositionally biased region" description="Low complexity" evidence="5">
    <location>
        <begin position="62"/>
        <end position="71"/>
    </location>
</feature>
<keyword evidence="4" id="KW-0539">Nucleus</keyword>
<feature type="domain" description="RPAP1/MINIYO-like TPR repeats" evidence="8">
    <location>
        <begin position="1029"/>
        <end position="1185"/>
    </location>
</feature>
<feature type="compositionally biased region" description="Basic and acidic residues" evidence="5">
    <location>
        <begin position="136"/>
        <end position="151"/>
    </location>
</feature>
<evidence type="ECO:0000256" key="2">
    <source>
        <dbReference type="ARBA" id="ARBA00009953"/>
    </source>
</evidence>
<feature type="compositionally biased region" description="Basic and acidic residues" evidence="5">
    <location>
        <begin position="191"/>
        <end position="209"/>
    </location>
</feature>
<dbReference type="InterPro" id="IPR013930">
    <property type="entry name" value="RPAP1_N"/>
</dbReference>
<dbReference type="InterPro" id="IPR039913">
    <property type="entry name" value="RPAP1/Rba50"/>
</dbReference>
<feature type="domain" description="RPAP1 C-terminal" evidence="6">
    <location>
        <begin position="311"/>
        <end position="376"/>
    </location>
</feature>